<dbReference type="PANTHER" id="PTHR34580:SF1">
    <property type="entry name" value="PROTEIN PAFC"/>
    <property type="match status" value="1"/>
</dbReference>
<dbReference type="PIRSF" id="PIRSF016838">
    <property type="entry name" value="PafC"/>
    <property type="match status" value="1"/>
</dbReference>
<evidence type="ECO:0000313" key="5">
    <source>
        <dbReference type="Proteomes" id="UP000247476"/>
    </source>
</evidence>
<keyword evidence="5" id="KW-1185">Reference proteome</keyword>
<accession>A0A2V5K172</accession>
<dbReference type="Gene3D" id="1.10.10.10">
    <property type="entry name" value="Winged helix-like DNA-binding domain superfamily/Winged helix DNA-binding domain"/>
    <property type="match status" value="1"/>
</dbReference>
<dbReference type="EMBL" id="QJVJ01000008">
    <property type="protein sequence ID" value="PYI52955.1"/>
    <property type="molecule type" value="Genomic_DNA"/>
</dbReference>
<feature type="domain" description="WCX" evidence="3">
    <location>
        <begin position="236"/>
        <end position="311"/>
    </location>
</feature>
<protein>
    <submittedName>
        <fullName evidence="4">YafY family transcriptional regulator</fullName>
    </submittedName>
</protein>
<evidence type="ECO:0000259" key="1">
    <source>
        <dbReference type="Pfam" id="PF08279"/>
    </source>
</evidence>
<dbReference type="InterPro" id="IPR057727">
    <property type="entry name" value="WCX_dom"/>
</dbReference>
<dbReference type="Pfam" id="PF13280">
    <property type="entry name" value="WYL"/>
    <property type="match status" value="1"/>
</dbReference>
<dbReference type="Pfam" id="PF25583">
    <property type="entry name" value="WCX"/>
    <property type="match status" value="1"/>
</dbReference>
<dbReference type="RefSeq" id="WP_110841504.1">
    <property type="nucleotide sequence ID" value="NZ_QJVJ01000008.1"/>
</dbReference>
<dbReference type="PANTHER" id="PTHR34580">
    <property type="match status" value="1"/>
</dbReference>
<dbReference type="InterPro" id="IPR013196">
    <property type="entry name" value="HTH_11"/>
</dbReference>
<dbReference type="InterPro" id="IPR026881">
    <property type="entry name" value="WYL_dom"/>
</dbReference>
<dbReference type="PROSITE" id="PS52050">
    <property type="entry name" value="WYL"/>
    <property type="match status" value="1"/>
</dbReference>
<dbReference type="OrthoDB" id="9815009at2"/>
<proteinExistence type="predicted"/>
<evidence type="ECO:0000313" key="4">
    <source>
        <dbReference type="EMBL" id="PYI52955.1"/>
    </source>
</evidence>
<dbReference type="InterPro" id="IPR036388">
    <property type="entry name" value="WH-like_DNA-bd_sf"/>
</dbReference>
<gene>
    <name evidence="4" type="ORF">DLM86_18320</name>
</gene>
<evidence type="ECO:0000259" key="2">
    <source>
        <dbReference type="Pfam" id="PF13280"/>
    </source>
</evidence>
<dbReference type="Pfam" id="PF08279">
    <property type="entry name" value="HTH_11"/>
    <property type="match status" value="1"/>
</dbReference>
<feature type="domain" description="Helix-turn-helix type 11" evidence="1">
    <location>
        <begin position="6"/>
        <end position="58"/>
    </location>
</feature>
<dbReference type="InterPro" id="IPR028349">
    <property type="entry name" value="PafC-like"/>
</dbReference>
<evidence type="ECO:0000259" key="3">
    <source>
        <dbReference type="Pfam" id="PF25583"/>
    </source>
</evidence>
<dbReference type="AlphaFoldDB" id="A0A2V5K172"/>
<sequence length="315" mass="35640">MNKTDRMLAVVLELQRKGTLRAVDLAETFETSVRTIYRDVQALCEAGVPIVGSPGQGYSLVEGYFLPPISFTADEAVTLLLGLDFVEQRYDEAYRAKAAASRGKIEAILPDPVRREAARTREGWRLIAAGAPADARDRDLLEPLRRAVAEERVVRFRYTKPRPGADGESRESEREAEPYGLVHAGGHWMLVARCRMRGGIRHFRLSRIDGLALTEERFRRPADFNLHDYKPDDDRRIEVKVAFPADMAPRLRETGSFYMESMETSSGGVLVTLRVRQPEDVLHWVLGWGAKAVVLEPEALREAVREQIESMRKSY</sequence>
<organism evidence="4 5">
    <name type="scientific">Paenibacillus flagellatus</name>
    <dbReference type="NCBI Taxonomy" id="2211139"/>
    <lineage>
        <taxon>Bacteria</taxon>
        <taxon>Bacillati</taxon>
        <taxon>Bacillota</taxon>
        <taxon>Bacilli</taxon>
        <taxon>Bacillales</taxon>
        <taxon>Paenibacillaceae</taxon>
        <taxon>Paenibacillus</taxon>
    </lineage>
</organism>
<dbReference type="Proteomes" id="UP000247476">
    <property type="component" value="Unassembled WGS sequence"/>
</dbReference>
<dbReference type="InterPro" id="IPR051534">
    <property type="entry name" value="CBASS_pafABC_assoc_protein"/>
</dbReference>
<feature type="domain" description="WYL" evidence="2">
    <location>
        <begin position="140"/>
        <end position="211"/>
    </location>
</feature>
<dbReference type="SUPFAM" id="SSF46785">
    <property type="entry name" value="Winged helix' DNA-binding domain"/>
    <property type="match status" value="1"/>
</dbReference>
<dbReference type="InterPro" id="IPR036390">
    <property type="entry name" value="WH_DNA-bd_sf"/>
</dbReference>
<reference evidence="4 5" key="1">
    <citation type="submission" date="2018-05" db="EMBL/GenBank/DDBJ databases">
        <title>Paenibacillus flagellatus sp. nov., isolated from selenium mineral soil.</title>
        <authorList>
            <person name="Dai X."/>
        </authorList>
    </citation>
    <scope>NUCLEOTIDE SEQUENCE [LARGE SCALE GENOMIC DNA]</scope>
    <source>
        <strain evidence="4 5">DXL2</strain>
    </source>
</reference>
<comment type="caution">
    <text evidence="4">The sequence shown here is derived from an EMBL/GenBank/DDBJ whole genome shotgun (WGS) entry which is preliminary data.</text>
</comment>
<name>A0A2V5K172_9BACL</name>